<dbReference type="RefSeq" id="WP_100179025.1">
    <property type="nucleotide sequence ID" value="NZ_LFJC01000003.1"/>
</dbReference>
<organism evidence="1 2">
    <name type="scientific">Bradyrhizobium nitroreducens</name>
    <dbReference type="NCBI Taxonomy" id="709803"/>
    <lineage>
        <taxon>Bacteria</taxon>
        <taxon>Pseudomonadati</taxon>
        <taxon>Pseudomonadota</taxon>
        <taxon>Alphaproteobacteria</taxon>
        <taxon>Hyphomicrobiales</taxon>
        <taxon>Nitrobacteraceae</taxon>
        <taxon>Bradyrhizobium</taxon>
    </lineage>
</organism>
<evidence type="ECO:0000313" key="2">
    <source>
        <dbReference type="Proteomes" id="UP000228930"/>
    </source>
</evidence>
<keyword evidence="2" id="KW-1185">Reference proteome</keyword>
<name>A0A2M6UH60_9BRAD</name>
<dbReference type="Proteomes" id="UP000228930">
    <property type="component" value="Unassembled WGS sequence"/>
</dbReference>
<dbReference type="EMBL" id="LFJC01000003">
    <property type="protein sequence ID" value="PIT03899.1"/>
    <property type="molecule type" value="Genomic_DNA"/>
</dbReference>
<comment type="caution">
    <text evidence="1">The sequence shown here is derived from an EMBL/GenBank/DDBJ whole genome shotgun (WGS) entry which is preliminary data.</text>
</comment>
<protein>
    <submittedName>
        <fullName evidence="1">Uncharacterized protein</fullName>
    </submittedName>
</protein>
<gene>
    <name evidence="1" type="ORF">TSA1_26335</name>
</gene>
<sequence length="201" mass="22008">MRSDDIDGEGPGGARHTAEQIRAMLEGLTDDDHRRLTAIVRYFAPRTDMTEDDLRQEAFLRVLSSRTCSVDVGIVEFLAGTVKSIASEMPRARKRARDGAGLELVYVPEYGSGDSSEPVDRATPSPEDQALARTVYAKEIERAGKLVAGDYELELLVEALADGYRGKDLESVLGTDTKGLAAVRKRWIRKLQVGFPSGVPL</sequence>
<accession>A0A2M6UH60</accession>
<dbReference type="AlphaFoldDB" id="A0A2M6UH60"/>
<evidence type="ECO:0000313" key="1">
    <source>
        <dbReference type="EMBL" id="PIT03899.1"/>
    </source>
</evidence>
<reference evidence="1 2" key="1">
    <citation type="submission" date="2015-06" db="EMBL/GenBank/DDBJ databases">
        <title>Comparative genome analysis of nirS-carrying Bradyrhizobium sp. strains.</title>
        <authorList>
            <person name="Ishii S."/>
            <person name="Jang J."/>
            <person name="Nishizawa T."/>
            <person name="Senoo K."/>
        </authorList>
    </citation>
    <scope>NUCLEOTIDE SEQUENCE [LARGE SCALE GENOMIC DNA]</scope>
    <source>
        <strain evidence="1 2">TSA1</strain>
    </source>
</reference>
<proteinExistence type="predicted"/>